<proteinExistence type="predicted"/>
<name>A0A2U1K1E1_9BACI</name>
<evidence type="ECO:0000313" key="2">
    <source>
        <dbReference type="EMBL" id="PWA11065.1"/>
    </source>
</evidence>
<comment type="caution">
    <text evidence="2">The sequence shown here is derived from an EMBL/GenBank/DDBJ whole genome shotgun (WGS) entry which is preliminary data.</text>
</comment>
<evidence type="ECO:0000256" key="1">
    <source>
        <dbReference type="SAM" id="MobiDB-lite"/>
    </source>
</evidence>
<organism evidence="2 3">
    <name type="scientific">Pueribacillus theae</name>
    <dbReference type="NCBI Taxonomy" id="2171751"/>
    <lineage>
        <taxon>Bacteria</taxon>
        <taxon>Bacillati</taxon>
        <taxon>Bacillota</taxon>
        <taxon>Bacilli</taxon>
        <taxon>Bacillales</taxon>
        <taxon>Bacillaceae</taxon>
        <taxon>Pueribacillus</taxon>
    </lineage>
</organism>
<sequence length="246" mass="28590">MEFEEQQQMQGMDLQNVQSHEGDQGNLEGEQPQQQEQQPIDYEKSFRNLEKDYTRKAQKLKELEAWEKFQEQTGISAEQALQQLEYYQGQQPQHQQPHDMYGSLPAQNFQQVNYPQTYDDPRVTQLEQQLQELKQMQQIDNLRKRFPQFDEMYPDVMNLAQSQGLDVETAFGRLMVDRWDDVRANTEKQVVEKIRAKGLKALEPSGTPEPPGEGANLSQEELAAANMLGVSPEDYAQMKNVKYTID</sequence>
<dbReference type="AlphaFoldDB" id="A0A2U1K1E1"/>
<gene>
    <name evidence="2" type="ORF">DCC39_10225</name>
</gene>
<evidence type="ECO:0000313" key="3">
    <source>
        <dbReference type="Proteomes" id="UP000245998"/>
    </source>
</evidence>
<accession>A0A2U1K1E1</accession>
<keyword evidence="3" id="KW-1185">Reference proteome</keyword>
<feature type="region of interest" description="Disordered" evidence="1">
    <location>
        <begin position="1"/>
        <end position="49"/>
    </location>
</feature>
<protein>
    <submittedName>
        <fullName evidence="2">Uncharacterized protein</fullName>
    </submittedName>
</protein>
<dbReference type="EMBL" id="QCZG01000019">
    <property type="protein sequence ID" value="PWA11065.1"/>
    <property type="molecule type" value="Genomic_DNA"/>
</dbReference>
<dbReference type="Proteomes" id="UP000245998">
    <property type="component" value="Unassembled WGS sequence"/>
</dbReference>
<reference evidence="2 3" key="1">
    <citation type="submission" date="2018-04" db="EMBL/GenBank/DDBJ databases">
        <title>Camelliibacillus theae gen. nov., sp. nov., isolated from Pu'er tea.</title>
        <authorList>
            <person name="Niu L."/>
        </authorList>
    </citation>
    <scope>NUCLEOTIDE SEQUENCE [LARGE SCALE GENOMIC DNA]</scope>
    <source>
        <strain evidence="2 3">T8</strain>
    </source>
</reference>
<feature type="compositionally biased region" description="Low complexity" evidence="1">
    <location>
        <begin position="1"/>
        <end position="12"/>
    </location>
</feature>
<feature type="region of interest" description="Disordered" evidence="1">
    <location>
        <begin position="199"/>
        <end position="224"/>
    </location>
</feature>
<feature type="compositionally biased region" description="Low complexity" evidence="1">
    <location>
        <begin position="30"/>
        <end position="39"/>
    </location>
</feature>
<dbReference type="RefSeq" id="WP_116554797.1">
    <property type="nucleotide sequence ID" value="NZ_QCZG01000019.1"/>
</dbReference>